<dbReference type="SUPFAM" id="SSF117281">
    <property type="entry name" value="Kelch motif"/>
    <property type="match status" value="1"/>
</dbReference>
<dbReference type="WBParaSite" id="MCU_014232-RA">
    <property type="protein sequence ID" value="MCU_014232-RA"/>
    <property type="gene ID" value="MCU_014232"/>
</dbReference>
<sequence length="121" mass="13573">MGEETSRVDIVHPYDGVVCKAPPMSWPRIDPSAAATDYRLLVFGGISCGRYLSSCELYNPIKNEWKQRPDMPTPRRKQLKLLLWPTVMLPASLAGDVVNNIEADCVKGLEVRRCVRVRSGD</sequence>
<reference evidence="2" key="1">
    <citation type="submission" date="2019-11" db="UniProtKB">
        <authorList>
            <consortium name="WormBaseParasite"/>
        </authorList>
    </citation>
    <scope>IDENTIFICATION</scope>
</reference>
<dbReference type="Gene3D" id="2.120.10.80">
    <property type="entry name" value="Kelch-type beta propeller"/>
    <property type="match status" value="1"/>
</dbReference>
<dbReference type="SMART" id="SM00612">
    <property type="entry name" value="Kelch"/>
    <property type="match status" value="1"/>
</dbReference>
<proteinExistence type="predicted"/>
<accession>A0A5K3G0T4</accession>
<dbReference type="InterPro" id="IPR015915">
    <property type="entry name" value="Kelch-typ_b-propeller"/>
</dbReference>
<dbReference type="InterPro" id="IPR006652">
    <property type="entry name" value="Kelch_1"/>
</dbReference>
<evidence type="ECO:0000256" key="1">
    <source>
        <dbReference type="ARBA" id="ARBA00022441"/>
    </source>
</evidence>
<name>A0A5K3G0T4_MESCO</name>
<protein>
    <submittedName>
        <fullName evidence="2">Kelch repeat protein</fullName>
    </submittedName>
</protein>
<organism evidence="2">
    <name type="scientific">Mesocestoides corti</name>
    <name type="common">Flatworm</name>
    <dbReference type="NCBI Taxonomy" id="53468"/>
    <lineage>
        <taxon>Eukaryota</taxon>
        <taxon>Metazoa</taxon>
        <taxon>Spiralia</taxon>
        <taxon>Lophotrochozoa</taxon>
        <taxon>Platyhelminthes</taxon>
        <taxon>Cestoda</taxon>
        <taxon>Eucestoda</taxon>
        <taxon>Cyclophyllidea</taxon>
        <taxon>Mesocestoididae</taxon>
        <taxon>Mesocestoides</taxon>
    </lineage>
</organism>
<evidence type="ECO:0000313" key="2">
    <source>
        <dbReference type="WBParaSite" id="MCU_014232-RA"/>
    </source>
</evidence>
<keyword evidence="1" id="KW-0880">Kelch repeat</keyword>
<dbReference type="AlphaFoldDB" id="A0A5K3G0T4"/>
<dbReference type="Pfam" id="PF01344">
    <property type="entry name" value="Kelch_1"/>
    <property type="match status" value="1"/>
</dbReference>